<dbReference type="PROSITE" id="PS00973">
    <property type="entry name" value="USP_2"/>
    <property type="match status" value="1"/>
</dbReference>
<dbReference type="InterPro" id="IPR001394">
    <property type="entry name" value="Peptidase_C19_UCH"/>
</dbReference>
<feature type="domain" description="DUSP" evidence="17">
    <location>
        <begin position="744"/>
        <end position="839"/>
    </location>
</feature>
<evidence type="ECO:0000256" key="4">
    <source>
        <dbReference type="ARBA" id="ARBA00008269"/>
    </source>
</evidence>
<evidence type="ECO:0000256" key="10">
    <source>
        <dbReference type="ARBA" id="ARBA00022833"/>
    </source>
</evidence>
<evidence type="ECO:0000256" key="3">
    <source>
        <dbReference type="ARBA" id="ARBA00004556"/>
    </source>
</evidence>
<evidence type="ECO:0000256" key="1">
    <source>
        <dbReference type="ARBA" id="ARBA00000707"/>
    </source>
</evidence>
<feature type="compositionally biased region" description="Basic residues" evidence="14">
    <location>
        <begin position="933"/>
        <end position="944"/>
    </location>
</feature>
<evidence type="ECO:0000256" key="12">
    <source>
        <dbReference type="PROSITE-ProRule" id="PRU00502"/>
    </source>
</evidence>
<name>A0A9N9XMU0_PHYSR</name>
<dbReference type="GO" id="GO:0005813">
    <property type="term" value="C:centrosome"/>
    <property type="evidence" value="ECO:0007669"/>
    <property type="project" value="UniProtKB-SubCell"/>
</dbReference>
<keyword evidence="11" id="KW-0206">Cytoskeleton</keyword>
<dbReference type="PROSITE" id="PS00972">
    <property type="entry name" value="USP_1"/>
    <property type="match status" value="1"/>
</dbReference>
<evidence type="ECO:0000313" key="18">
    <source>
        <dbReference type="EMBL" id="CAG9857612.1"/>
    </source>
</evidence>
<feature type="domain" description="USP" evidence="15">
    <location>
        <begin position="155"/>
        <end position="639"/>
    </location>
</feature>
<dbReference type="GO" id="GO:0048471">
    <property type="term" value="C:perinuclear region of cytoplasm"/>
    <property type="evidence" value="ECO:0007669"/>
    <property type="project" value="UniProtKB-SubCell"/>
</dbReference>
<dbReference type="AlphaFoldDB" id="A0A9N9XMU0"/>
<dbReference type="GO" id="GO:0006508">
    <property type="term" value="P:proteolysis"/>
    <property type="evidence" value="ECO:0007669"/>
    <property type="project" value="UniProtKB-KW"/>
</dbReference>
<keyword evidence="10" id="KW-0862">Zinc</keyword>
<keyword evidence="19" id="KW-1185">Reference proteome</keyword>
<dbReference type="InterPro" id="IPR018200">
    <property type="entry name" value="USP_CS"/>
</dbReference>
<keyword evidence="13" id="KW-0833">Ubl conjugation pathway</keyword>
<feature type="compositionally biased region" description="Low complexity" evidence="14">
    <location>
        <begin position="289"/>
        <end position="303"/>
    </location>
</feature>
<dbReference type="InterPro" id="IPR013083">
    <property type="entry name" value="Znf_RING/FYVE/PHD"/>
</dbReference>
<feature type="region of interest" description="Disordered" evidence="14">
    <location>
        <begin position="328"/>
        <end position="405"/>
    </location>
</feature>
<evidence type="ECO:0000313" key="19">
    <source>
        <dbReference type="Proteomes" id="UP001153712"/>
    </source>
</evidence>
<feature type="region of interest" description="Disordered" evidence="14">
    <location>
        <begin position="116"/>
        <end position="140"/>
    </location>
</feature>
<keyword evidence="13" id="KW-0645">Protease</keyword>
<comment type="similarity">
    <text evidence="4">Belongs to the peptidase C19 family. USP20/USP33 subfamily.</text>
</comment>
<feature type="domain" description="DUSP" evidence="17">
    <location>
        <begin position="641"/>
        <end position="739"/>
    </location>
</feature>
<evidence type="ECO:0000256" key="14">
    <source>
        <dbReference type="SAM" id="MobiDB-lite"/>
    </source>
</evidence>
<dbReference type="PROSITE" id="PS50271">
    <property type="entry name" value="ZF_UBP"/>
    <property type="match status" value="1"/>
</dbReference>
<proteinExistence type="inferred from homology"/>
<dbReference type="Gene3D" id="3.30.40.10">
    <property type="entry name" value="Zinc/RING finger domain, C3HC4 (zinc finger)"/>
    <property type="match status" value="1"/>
</dbReference>
<evidence type="ECO:0000259" key="15">
    <source>
        <dbReference type="PROSITE" id="PS50235"/>
    </source>
</evidence>
<dbReference type="PANTHER" id="PTHR21646:SF86">
    <property type="entry name" value="UBIQUITIN CARBOXYL-TERMINAL HYDROLASE"/>
    <property type="match status" value="1"/>
</dbReference>
<sequence length="944" mass="105845">MISCVHVALAERINLPALLNSKELVCADCDCHGPNLWICLYKNCLRIGCAEKSNDHSTLHNATSPTHCVHMNLSTKRIWCYECKREVFMSQDDSDGTAAASGRAIDSGRGSYATLRTATPDADRRGSAGDASDSSDADADAEYRPYAADRPRGLVGLQNIGNTCYMNAALQALSNTEPLTKFFLDCSYVVHLLSDGKKPGLSRTYQALMRDVWIKRINQGYVTPSGILYGIRSVHTMFRGYQQHDTQEFLRNFMDQLHEELKQPSPPDLQSNLHHHHHNHYHHHRRQHQAPSASNSSGSASSACDADTFSLAMEEPCAAHAPLMPVNSSGYDSSEAEYETCDSGVSERSSLSDDNDRPPSNAKRRLSRCSSPNRRQKQRVVIDSQPTTSNTSSSDQPTNKKQQPKYRSIISDIFDGKLLSSVQCLTCDRVSSKIETFQDLSLPIPSRDHLQVLHGRSQPPAAGTCSEALMPIEDGWVSWLLTWLRSWFYGPTVTLHDCLAAFFSTDELKGDNMYSCEKCNKLRNGVKFSKVLQLPEVLCVHLKRFRHELMFSSKISSTVSFPLRGLDMRPYLHVDCASKVSSYELFSVICHHGTAGGGHYTCFAANSGQWYEFDDQYVTKVSADKVRDCEAYVLFYRKGGQASEAARRKAEEMLERCAGEGLEEPIKRAYISRQWINRFYYCSEPGPIDNSDFLCQHGAVSPDRDVDIDKIATAVPLELYQYLHGKFGGCAPFVDCAVCPACAALQGRLLHEMETFLRASRDAQARDAPHTHYLSSSWYTQWHNFVQKRNHEPPGPIDNTKIDPDRLDAKEAADVPEAVWTFFHDIYGGGPEIRIRRPDSPEEAPARFCEKVESEESDAAEEKRRSGLAQGEPMETSEGVATENGEPENGYDVEDGRNSSIDAMLPNNKVDNNAESAGEEAEKEAEKESKEYRSHRRYRRRRKN</sequence>
<feature type="compositionally biased region" description="Basic residues" evidence="14">
    <location>
        <begin position="273"/>
        <end position="288"/>
    </location>
</feature>
<dbReference type="SUPFAM" id="SSF54001">
    <property type="entry name" value="Cysteine proteinases"/>
    <property type="match status" value="1"/>
</dbReference>
<evidence type="ECO:0000259" key="16">
    <source>
        <dbReference type="PROSITE" id="PS50271"/>
    </source>
</evidence>
<feature type="compositionally biased region" description="Basic and acidic residues" evidence="14">
    <location>
        <begin position="833"/>
        <end position="865"/>
    </location>
</feature>
<dbReference type="InterPro" id="IPR035927">
    <property type="entry name" value="DUSP-like_sf"/>
</dbReference>
<dbReference type="PANTHER" id="PTHR21646">
    <property type="entry name" value="UBIQUITIN CARBOXYL-TERMINAL HYDROLASE"/>
    <property type="match status" value="1"/>
</dbReference>
<dbReference type="OrthoDB" id="73004at2759"/>
<evidence type="ECO:0000256" key="8">
    <source>
        <dbReference type="ARBA" id="ARBA00022737"/>
    </source>
</evidence>
<dbReference type="Pfam" id="PF06337">
    <property type="entry name" value="DUSP"/>
    <property type="match status" value="1"/>
</dbReference>
<dbReference type="GO" id="GO:0004843">
    <property type="term" value="F:cysteine-type deubiquitinase activity"/>
    <property type="evidence" value="ECO:0007669"/>
    <property type="project" value="UniProtKB-UniRule"/>
</dbReference>
<evidence type="ECO:0000256" key="11">
    <source>
        <dbReference type="ARBA" id="ARBA00023212"/>
    </source>
</evidence>
<evidence type="ECO:0000256" key="7">
    <source>
        <dbReference type="ARBA" id="ARBA00022723"/>
    </source>
</evidence>
<keyword evidence="8" id="KW-0677">Repeat</keyword>
<evidence type="ECO:0000256" key="5">
    <source>
        <dbReference type="ARBA" id="ARBA00022490"/>
    </source>
</evidence>
<gene>
    <name evidence="18" type="ORF">PHYEVI_LOCUS4015</name>
</gene>
<evidence type="ECO:0000256" key="13">
    <source>
        <dbReference type="RuleBase" id="RU366025"/>
    </source>
</evidence>
<dbReference type="Gene3D" id="3.30.2230.10">
    <property type="entry name" value="DUSP-like"/>
    <property type="match status" value="2"/>
</dbReference>
<dbReference type="EMBL" id="OU900107">
    <property type="protein sequence ID" value="CAG9857612.1"/>
    <property type="molecule type" value="Genomic_DNA"/>
</dbReference>
<dbReference type="SMART" id="SM00695">
    <property type="entry name" value="DUSP"/>
    <property type="match status" value="2"/>
</dbReference>
<dbReference type="Pfam" id="PF00443">
    <property type="entry name" value="UCH"/>
    <property type="match status" value="1"/>
</dbReference>
<dbReference type="SUPFAM" id="SSF57850">
    <property type="entry name" value="RING/U-box"/>
    <property type="match status" value="1"/>
</dbReference>
<keyword evidence="7" id="KW-0479">Metal-binding</keyword>
<dbReference type="InterPro" id="IPR006615">
    <property type="entry name" value="Pept_C19_DUSP"/>
</dbReference>
<keyword evidence="6" id="KW-0254">Endocytosis</keyword>
<dbReference type="GO" id="GO:0008270">
    <property type="term" value="F:zinc ion binding"/>
    <property type="evidence" value="ECO:0007669"/>
    <property type="project" value="UniProtKB-KW"/>
</dbReference>
<feature type="domain" description="UBP-type" evidence="16">
    <location>
        <begin position="2"/>
        <end position="108"/>
    </location>
</feature>
<evidence type="ECO:0000259" key="17">
    <source>
        <dbReference type="PROSITE" id="PS51283"/>
    </source>
</evidence>
<dbReference type="InterPro" id="IPR028889">
    <property type="entry name" value="USP"/>
</dbReference>
<protein>
    <recommendedName>
        <fullName evidence="13">Ubiquitin carboxyl-terminal hydrolase</fullName>
        <ecNumber evidence="13">3.4.19.12</ecNumber>
    </recommendedName>
</protein>
<evidence type="ECO:0000256" key="6">
    <source>
        <dbReference type="ARBA" id="ARBA00022583"/>
    </source>
</evidence>
<dbReference type="Pfam" id="PF02148">
    <property type="entry name" value="zf-UBP"/>
    <property type="match status" value="1"/>
</dbReference>
<reference evidence="18" key="1">
    <citation type="submission" date="2022-01" db="EMBL/GenBank/DDBJ databases">
        <authorList>
            <person name="King R."/>
        </authorList>
    </citation>
    <scope>NUCLEOTIDE SEQUENCE</scope>
</reference>
<keyword evidence="13" id="KW-0788">Thiol protease</keyword>
<comment type="subcellular location">
    <subcellularLocation>
        <location evidence="2">Cytoplasm</location>
        <location evidence="2">Cytoskeleton</location>
        <location evidence="2">Microtubule organizing center</location>
        <location evidence="2">Centrosome</location>
    </subcellularLocation>
    <subcellularLocation>
        <location evidence="3">Cytoplasm</location>
        <location evidence="3">Perinuclear region</location>
    </subcellularLocation>
</comment>
<keyword evidence="13" id="KW-0378">Hydrolase</keyword>
<dbReference type="GO" id="GO:0016579">
    <property type="term" value="P:protein deubiquitination"/>
    <property type="evidence" value="ECO:0007669"/>
    <property type="project" value="InterPro"/>
</dbReference>
<dbReference type="GO" id="GO:0006897">
    <property type="term" value="P:endocytosis"/>
    <property type="evidence" value="ECO:0007669"/>
    <property type="project" value="UniProtKB-KW"/>
</dbReference>
<evidence type="ECO:0000256" key="9">
    <source>
        <dbReference type="ARBA" id="ARBA00022771"/>
    </source>
</evidence>
<comment type="catalytic activity">
    <reaction evidence="1 13">
        <text>Thiol-dependent hydrolysis of ester, thioester, amide, peptide and isopeptide bonds formed by the C-terminal Gly of ubiquitin (a 76-residue protein attached to proteins as an intracellular targeting signal).</text>
        <dbReference type="EC" id="3.4.19.12"/>
    </reaction>
</comment>
<dbReference type="InterPro" id="IPR038765">
    <property type="entry name" value="Papain-like_cys_pep_sf"/>
</dbReference>
<organism evidence="18 19">
    <name type="scientific">Phyllotreta striolata</name>
    <name type="common">Striped flea beetle</name>
    <name type="synonym">Crioceris striolata</name>
    <dbReference type="NCBI Taxonomy" id="444603"/>
    <lineage>
        <taxon>Eukaryota</taxon>
        <taxon>Metazoa</taxon>
        <taxon>Ecdysozoa</taxon>
        <taxon>Arthropoda</taxon>
        <taxon>Hexapoda</taxon>
        <taxon>Insecta</taxon>
        <taxon>Pterygota</taxon>
        <taxon>Neoptera</taxon>
        <taxon>Endopterygota</taxon>
        <taxon>Coleoptera</taxon>
        <taxon>Polyphaga</taxon>
        <taxon>Cucujiformia</taxon>
        <taxon>Chrysomeloidea</taxon>
        <taxon>Chrysomelidae</taxon>
        <taxon>Galerucinae</taxon>
        <taxon>Alticini</taxon>
        <taxon>Phyllotreta</taxon>
    </lineage>
</organism>
<keyword evidence="9 12" id="KW-0863">Zinc-finger</keyword>
<dbReference type="CDD" id="cd02674">
    <property type="entry name" value="Peptidase_C19R"/>
    <property type="match status" value="1"/>
</dbReference>
<dbReference type="InterPro" id="IPR001607">
    <property type="entry name" value="Znf_UBP"/>
</dbReference>
<feature type="region of interest" description="Disordered" evidence="14">
    <location>
        <begin position="831"/>
        <end position="944"/>
    </location>
</feature>
<feature type="region of interest" description="Disordered" evidence="14">
    <location>
        <begin position="261"/>
        <end position="303"/>
    </location>
</feature>
<dbReference type="EC" id="3.4.19.12" evidence="13"/>
<accession>A0A9N9XMU0</accession>
<dbReference type="Gene3D" id="3.90.70.10">
    <property type="entry name" value="Cysteine proteinases"/>
    <property type="match status" value="2"/>
</dbReference>
<dbReference type="Proteomes" id="UP001153712">
    <property type="component" value="Chromosome 14"/>
</dbReference>
<dbReference type="SUPFAM" id="SSF143791">
    <property type="entry name" value="DUSP-like"/>
    <property type="match status" value="2"/>
</dbReference>
<evidence type="ECO:0000256" key="2">
    <source>
        <dbReference type="ARBA" id="ARBA00004300"/>
    </source>
</evidence>
<dbReference type="InterPro" id="IPR050185">
    <property type="entry name" value="Ub_carboxyl-term_hydrolase"/>
</dbReference>
<dbReference type="PROSITE" id="PS50235">
    <property type="entry name" value="USP_3"/>
    <property type="match status" value="1"/>
</dbReference>
<keyword evidence="5" id="KW-0963">Cytoplasm</keyword>
<dbReference type="PROSITE" id="PS51283">
    <property type="entry name" value="DUSP"/>
    <property type="match status" value="2"/>
</dbReference>
<feature type="compositionally biased region" description="Polar residues" evidence="14">
    <location>
        <begin position="384"/>
        <end position="401"/>
    </location>
</feature>